<comment type="caution">
    <text evidence="1">The sequence shown here is derived from an EMBL/GenBank/DDBJ whole genome shotgun (WGS) entry which is preliminary data.</text>
</comment>
<dbReference type="OrthoDB" id="1669814at2759"/>
<dbReference type="GO" id="GO:0005829">
    <property type="term" value="C:cytosol"/>
    <property type="evidence" value="ECO:0007669"/>
    <property type="project" value="TreeGrafter"/>
</dbReference>
<gene>
    <name evidence="1" type="ORF">BJ878DRAFT_131207</name>
</gene>
<organism evidence="1 2">
    <name type="scientific">Calycina marina</name>
    <dbReference type="NCBI Taxonomy" id="1763456"/>
    <lineage>
        <taxon>Eukaryota</taxon>
        <taxon>Fungi</taxon>
        <taxon>Dikarya</taxon>
        <taxon>Ascomycota</taxon>
        <taxon>Pezizomycotina</taxon>
        <taxon>Leotiomycetes</taxon>
        <taxon>Helotiales</taxon>
        <taxon>Pezizellaceae</taxon>
        <taxon>Calycina</taxon>
    </lineage>
</organism>
<keyword evidence="1" id="KW-0315">Glutamine amidotransferase</keyword>
<evidence type="ECO:0000313" key="1">
    <source>
        <dbReference type="EMBL" id="KAG9243171.1"/>
    </source>
</evidence>
<reference evidence="1" key="1">
    <citation type="journal article" date="2021" name="IMA Fungus">
        <title>Genomic characterization of three marine fungi, including Emericellopsis atlantica sp. nov. with signatures of a generalist lifestyle and marine biomass degradation.</title>
        <authorList>
            <person name="Hagestad O.C."/>
            <person name="Hou L."/>
            <person name="Andersen J.H."/>
            <person name="Hansen E.H."/>
            <person name="Altermark B."/>
            <person name="Li C."/>
            <person name="Kuhnert E."/>
            <person name="Cox R.J."/>
            <person name="Crous P.W."/>
            <person name="Spatafora J.W."/>
            <person name="Lail K."/>
            <person name="Amirebrahimi M."/>
            <person name="Lipzen A."/>
            <person name="Pangilinan J."/>
            <person name="Andreopoulos W."/>
            <person name="Hayes R.D."/>
            <person name="Ng V."/>
            <person name="Grigoriev I.V."/>
            <person name="Jackson S.A."/>
            <person name="Sutton T.D.S."/>
            <person name="Dobson A.D.W."/>
            <person name="Rama T."/>
        </authorList>
    </citation>
    <scope>NUCLEOTIDE SEQUENCE</scope>
    <source>
        <strain evidence="1">TRa3180A</strain>
    </source>
</reference>
<dbReference type="PANTHER" id="PTHR42695:SF6">
    <property type="entry name" value="GLUTAMINE AMIDOTRANSFERASE DOMAIN-CONTAINING PROTEIN"/>
    <property type="match status" value="1"/>
</dbReference>
<dbReference type="EMBL" id="MU253999">
    <property type="protein sequence ID" value="KAG9243171.1"/>
    <property type="molecule type" value="Genomic_DNA"/>
</dbReference>
<name>A0A9P7Z0R2_9HELO</name>
<dbReference type="InterPro" id="IPR044992">
    <property type="entry name" value="ChyE-like"/>
</dbReference>
<protein>
    <submittedName>
        <fullName evidence="1">Class I glutamine amidotransferase-like protein</fullName>
    </submittedName>
</protein>
<dbReference type="GO" id="GO:0005634">
    <property type="term" value="C:nucleus"/>
    <property type="evidence" value="ECO:0007669"/>
    <property type="project" value="TreeGrafter"/>
</dbReference>
<keyword evidence="2" id="KW-1185">Reference proteome</keyword>
<proteinExistence type="predicted"/>
<dbReference type="AlphaFoldDB" id="A0A9P7Z0R2"/>
<evidence type="ECO:0000313" key="2">
    <source>
        <dbReference type="Proteomes" id="UP000887226"/>
    </source>
</evidence>
<dbReference type="PANTHER" id="PTHR42695">
    <property type="entry name" value="GLUTAMINE AMIDOTRANSFERASE YLR126C-RELATED"/>
    <property type="match status" value="1"/>
</dbReference>
<dbReference type="CDD" id="cd01741">
    <property type="entry name" value="GATase1_1"/>
    <property type="match status" value="1"/>
</dbReference>
<dbReference type="SUPFAM" id="SSF52317">
    <property type="entry name" value="Class I glutamine amidotransferase-like"/>
    <property type="match status" value="1"/>
</dbReference>
<dbReference type="Gene3D" id="3.40.50.880">
    <property type="match status" value="1"/>
</dbReference>
<accession>A0A9P7Z0R2</accession>
<sequence length="271" mass="30022">MSPISLKIAILDCDTPVPNVHSKFGKYSDIFVALLKDASVLTDGLPELDLNFSIYDSVLGRVPSDKDLKNIDGIIMTGSSASGYDEAPWIITLSDYIRNLYTNHPSIKIFGSCFGHQMLCGALFSTPTHPVVTKDPAGWELGVHSIKLSSAFLSQYGPVTSNPITTSELRLQFVHADHVVHPITHEMWVKEGWESIGRSAHCGLQGVWKKGRVLTYQGHAEFSRFVNAETLKVFGGRIWTSEFMENALAKVDQDDDAMWAAGVMLKFFLEE</sequence>
<dbReference type="Proteomes" id="UP000887226">
    <property type="component" value="Unassembled WGS sequence"/>
</dbReference>
<dbReference type="InterPro" id="IPR029062">
    <property type="entry name" value="Class_I_gatase-like"/>
</dbReference>